<evidence type="ECO:0000256" key="6">
    <source>
        <dbReference type="ARBA" id="ARBA00022679"/>
    </source>
</evidence>
<name>A0A1X6Z2G2_9RHOB</name>
<protein>
    <recommendedName>
        <fullName evidence="4 10">4-alpha-glucanotransferase</fullName>
        <ecNumber evidence="3 10">2.4.1.25</ecNumber>
    </recommendedName>
    <alternativeName>
        <fullName evidence="8 10">Amylomaltase</fullName>
    </alternativeName>
    <alternativeName>
        <fullName evidence="9 10">Disproportionating enzyme</fullName>
    </alternativeName>
</protein>
<organism evidence="11 12">
    <name type="scientific">Roseivivax jejudonensis</name>
    <dbReference type="NCBI Taxonomy" id="1529041"/>
    <lineage>
        <taxon>Bacteria</taxon>
        <taxon>Pseudomonadati</taxon>
        <taxon>Pseudomonadota</taxon>
        <taxon>Alphaproteobacteria</taxon>
        <taxon>Rhodobacterales</taxon>
        <taxon>Roseobacteraceae</taxon>
        <taxon>Roseivivax</taxon>
    </lineage>
</organism>
<evidence type="ECO:0000256" key="10">
    <source>
        <dbReference type="RuleBase" id="RU361207"/>
    </source>
</evidence>
<evidence type="ECO:0000256" key="8">
    <source>
        <dbReference type="ARBA" id="ARBA00031423"/>
    </source>
</evidence>
<evidence type="ECO:0000313" key="12">
    <source>
        <dbReference type="Proteomes" id="UP000193570"/>
    </source>
</evidence>
<keyword evidence="7 10" id="KW-0119">Carbohydrate metabolism</keyword>
<sequence length="626" mass="66400">MTEATARLAERAGILPAYTDVTGRTRDTAPETAAALLSAMGLPENEAGAAAHLAALRERHLPEWQVTEADRVPDLQPPGPWSLTFEDGRTTEGTGALPVLPLGRHRLDAGGETCWLLAAPRTLPLPARGWGLMAPLYGLRPPERGGLGDYADLADLARGLGPHGAGFLGLNPVHAGFPTDPGAASPYTPSHRRRLSTLHVATGRASPPADTRIDYAKLIPAQEAALDDAFEAFRAAGGDPAFDAWRAAEGHALDRFALHQALSERHGPTWDDWPAELHDPDGAAARAARAELAPRIDRHAWAQWQAEVQLTAAQDAARAAGMAHGLYLDLAVGTHPHGAETWEDPSSFATGAALGAPPDAFAADGQNWHLAPFNPRTLVATGFAALAETLARQLRLSGLLRIDHVLGFDRAFWVPEDAPGAYVRMPRDAMLAVARIEAARAGATIVGEDLGNIPEGLGHALEDSGILGCRLAMFERGPDGEPRAPGDYPEAVVASFSTHDLPTWRGWRAGRDIDARAALGHVGPDAAADAHRQRAEDVAALDRVTARCSTLPGDAPDRLHAHLGASAARLVAVQAETVLEMDDQPNLPGTVTEYPNWRQRLSEGPADLAAERRLAAAARTMTDSGR</sequence>
<dbReference type="GO" id="GO:0004134">
    <property type="term" value="F:4-alpha-glucanotransferase activity"/>
    <property type="evidence" value="ECO:0007669"/>
    <property type="project" value="UniProtKB-EC"/>
</dbReference>
<comment type="catalytic activity">
    <reaction evidence="1 10">
        <text>Transfers a segment of a (1-&gt;4)-alpha-D-glucan to a new position in an acceptor, which may be glucose or a (1-&gt;4)-alpha-D-glucan.</text>
        <dbReference type="EC" id="2.4.1.25"/>
    </reaction>
</comment>
<dbReference type="OrthoDB" id="9763489at2"/>
<keyword evidence="12" id="KW-1185">Reference proteome</keyword>
<evidence type="ECO:0000256" key="4">
    <source>
        <dbReference type="ARBA" id="ARBA00020295"/>
    </source>
</evidence>
<dbReference type="AlphaFoldDB" id="A0A1X6Z2G2"/>
<evidence type="ECO:0000256" key="7">
    <source>
        <dbReference type="ARBA" id="ARBA00023277"/>
    </source>
</evidence>
<dbReference type="EMBL" id="FWFK01000003">
    <property type="protein sequence ID" value="SLN38035.1"/>
    <property type="molecule type" value="Genomic_DNA"/>
</dbReference>
<proteinExistence type="inferred from homology"/>
<evidence type="ECO:0000256" key="9">
    <source>
        <dbReference type="ARBA" id="ARBA00031501"/>
    </source>
</evidence>
<gene>
    <name evidence="11" type="primary">malQ</name>
    <name evidence="11" type="ORF">ROJ8625_01740</name>
</gene>
<dbReference type="GO" id="GO:0005975">
    <property type="term" value="P:carbohydrate metabolic process"/>
    <property type="evidence" value="ECO:0007669"/>
    <property type="project" value="InterPro"/>
</dbReference>
<accession>A0A1X6Z2G2</accession>
<keyword evidence="6 10" id="KW-0808">Transferase</keyword>
<dbReference type="InterPro" id="IPR003385">
    <property type="entry name" value="Glyco_hydro_77"/>
</dbReference>
<dbReference type="Pfam" id="PF02446">
    <property type="entry name" value="Glyco_hydro_77"/>
    <property type="match status" value="1"/>
</dbReference>
<reference evidence="11 12" key="1">
    <citation type="submission" date="2017-03" db="EMBL/GenBank/DDBJ databases">
        <authorList>
            <person name="Afonso C.L."/>
            <person name="Miller P.J."/>
            <person name="Scott M.A."/>
            <person name="Spackman E."/>
            <person name="Goraichik I."/>
            <person name="Dimitrov K.M."/>
            <person name="Suarez D.L."/>
            <person name="Swayne D.E."/>
        </authorList>
    </citation>
    <scope>NUCLEOTIDE SEQUENCE [LARGE SCALE GENOMIC DNA]</scope>
    <source>
        <strain evidence="11 12">CECT 8625</strain>
    </source>
</reference>
<dbReference type="PANTHER" id="PTHR32438:SF5">
    <property type="entry name" value="4-ALPHA-GLUCANOTRANSFERASE DPE1, CHLOROPLASTIC_AMYLOPLASTIC"/>
    <property type="match status" value="1"/>
</dbReference>
<dbReference type="RefSeq" id="WP_085791475.1">
    <property type="nucleotide sequence ID" value="NZ_FWFK01000003.1"/>
</dbReference>
<dbReference type="InterPro" id="IPR017853">
    <property type="entry name" value="GH"/>
</dbReference>
<evidence type="ECO:0000313" key="11">
    <source>
        <dbReference type="EMBL" id="SLN38035.1"/>
    </source>
</evidence>
<dbReference type="PANTHER" id="PTHR32438">
    <property type="entry name" value="4-ALPHA-GLUCANOTRANSFERASE DPE1, CHLOROPLASTIC/AMYLOPLASTIC"/>
    <property type="match status" value="1"/>
</dbReference>
<evidence type="ECO:0000256" key="1">
    <source>
        <dbReference type="ARBA" id="ARBA00000439"/>
    </source>
</evidence>
<evidence type="ECO:0000256" key="3">
    <source>
        <dbReference type="ARBA" id="ARBA00012560"/>
    </source>
</evidence>
<dbReference type="SUPFAM" id="SSF51445">
    <property type="entry name" value="(Trans)glycosidases"/>
    <property type="match status" value="1"/>
</dbReference>
<dbReference type="Proteomes" id="UP000193570">
    <property type="component" value="Unassembled WGS sequence"/>
</dbReference>
<comment type="similarity">
    <text evidence="2 10">Belongs to the disproportionating enzyme family.</text>
</comment>
<dbReference type="Gene3D" id="3.20.20.80">
    <property type="entry name" value="Glycosidases"/>
    <property type="match status" value="1"/>
</dbReference>
<evidence type="ECO:0000256" key="5">
    <source>
        <dbReference type="ARBA" id="ARBA00022676"/>
    </source>
</evidence>
<evidence type="ECO:0000256" key="2">
    <source>
        <dbReference type="ARBA" id="ARBA00005684"/>
    </source>
</evidence>
<keyword evidence="5 10" id="KW-0328">Glycosyltransferase</keyword>
<dbReference type="EC" id="2.4.1.25" evidence="3 10"/>
<dbReference type="NCBIfam" id="TIGR00217">
    <property type="entry name" value="malQ"/>
    <property type="match status" value="1"/>
</dbReference>